<evidence type="ECO:0000313" key="1">
    <source>
        <dbReference type="EMBL" id="KFZ28837.1"/>
    </source>
</evidence>
<proteinExistence type="predicted"/>
<accession>A0A094IP17</accession>
<evidence type="ECO:0000313" key="2">
    <source>
        <dbReference type="Proteomes" id="UP000053718"/>
    </source>
</evidence>
<reference evidence="1 2" key="1">
    <citation type="submission" date="2014-06" db="EMBL/GenBank/DDBJ databases">
        <title>Draft genome sequence of Idiomarina sp. MCCC 1A10513.</title>
        <authorList>
            <person name="Du J."/>
            <person name="Lai Q."/>
            <person name="Shao Z."/>
        </authorList>
    </citation>
    <scope>NUCLEOTIDE SEQUENCE [LARGE SCALE GENOMIC DNA]</scope>
    <source>
        <strain evidence="1 2">MCCC 1A10513</strain>
    </source>
</reference>
<organism evidence="1 2">
    <name type="scientific">Pseudidiomarina atlantica</name>
    <dbReference type="NCBI Taxonomy" id="1517416"/>
    <lineage>
        <taxon>Bacteria</taxon>
        <taxon>Pseudomonadati</taxon>
        <taxon>Pseudomonadota</taxon>
        <taxon>Gammaproteobacteria</taxon>
        <taxon>Alteromonadales</taxon>
        <taxon>Idiomarinaceae</taxon>
        <taxon>Pseudidiomarina</taxon>
    </lineage>
</organism>
<dbReference type="InterPro" id="IPR005358">
    <property type="entry name" value="Puta_zinc/iron-chelating_dom"/>
</dbReference>
<gene>
    <name evidence="1" type="ORF">IDAT_06440</name>
</gene>
<dbReference type="STRING" id="1517416.IDAT_06440"/>
<protein>
    <submittedName>
        <fullName evidence="1">Transposase</fullName>
    </submittedName>
</protein>
<keyword evidence="2" id="KW-1185">Reference proteome</keyword>
<dbReference type="Pfam" id="PF03692">
    <property type="entry name" value="CxxCxxCC"/>
    <property type="match status" value="1"/>
</dbReference>
<dbReference type="Proteomes" id="UP000053718">
    <property type="component" value="Unassembled WGS sequence"/>
</dbReference>
<sequence>MSRESACLTCGACCAFYRVSFYWGEATGAPGGIVPSELTENFHPHLLCMQGTNQAKPRCVALEGEIGQQVGCRIYENRPSPCREFVAGDEGENAYCNKARANYGLAPLIPIKEVA</sequence>
<comment type="caution">
    <text evidence="1">The sequence shown here is derived from an EMBL/GenBank/DDBJ whole genome shotgun (WGS) entry which is preliminary data.</text>
</comment>
<dbReference type="eggNOG" id="COG0727">
    <property type="taxonomic scope" value="Bacteria"/>
</dbReference>
<dbReference type="EMBL" id="JPIN01000006">
    <property type="protein sequence ID" value="KFZ28837.1"/>
    <property type="molecule type" value="Genomic_DNA"/>
</dbReference>
<dbReference type="OrthoDB" id="71604at2"/>
<name>A0A094IP17_9GAMM</name>
<dbReference type="AlphaFoldDB" id="A0A094IP17"/>
<dbReference type="RefSeq" id="WP_034732053.1">
    <property type="nucleotide sequence ID" value="NZ_JPIN01000006.1"/>
</dbReference>